<evidence type="ECO:0000313" key="4">
    <source>
        <dbReference type="Proteomes" id="UP000317722"/>
    </source>
</evidence>
<reference evidence="3 4" key="1">
    <citation type="journal article" date="2019" name="Environ. Microbiol.">
        <title>Species interactions and distinct microbial communities in high Arctic permafrost affected cryosols are associated with the CH4 and CO2 gas fluxes.</title>
        <authorList>
            <person name="Altshuler I."/>
            <person name="Hamel J."/>
            <person name="Turney S."/>
            <person name="Magnuson E."/>
            <person name="Levesque R."/>
            <person name="Greer C."/>
            <person name="Whyte L.G."/>
        </authorList>
    </citation>
    <scope>NUCLEOTIDE SEQUENCE [LARGE SCALE GENOMIC DNA]</scope>
    <source>
        <strain evidence="3 4">S9.3A</strain>
    </source>
</reference>
<keyword evidence="4" id="KW-1185">Reference proteome</keyword>
<comment type="caution">
    <text evidence="3">The sequence shown here is derived from an EMBL/GenBank/DDBJ whole genome shotgun (WGS) entry which is preliminary data.</text>
</comment>
<dbReference type="Pfam" id="PF00248">
    <property type="entry name" value="Aldo_ket_red"/>
    <property type="match status" value="1"/>
</dbReference>
<dbReference type="InterPro" id="IPR023210">
    <property type="entry name" value="NADP_OxRdtase_dom"/>
</dbReference>
<dbReference type="Gene3D" id="3.20.20.100">
    <property type="entry name" value="NADP-dependent oxidoreductase domain"/>
    <property type="match status" value="1"/>
</dbReference>
<dbReference type="AlphaFoldDB" id="A0A502D6L7"/>
<dbReference type="PANTHER" id="PTHR43364:SF4">
    <property type="entry name" value="NAD(P)-LINKED OXIDOREDUCTASE SUPERFAMILY PROTEIN"/>
    <property type="match status" value="1"/>
</dbReference>
<dbReference type="PANTHER" id="PTHR43364">
    <property type="entry name" value="NADH-SPECIFIC METHYLGLYOXAL REDUCTASE-RELATED"/>
    <property type="match status" value="1"/>
</dbReference>
<dbReference type="SUPFAM" id="SSF51430">
    <property type="entry name" value="NAD(P)-linked oxidoreductase"/>
    <property type="match status" value="1"/>
</dbReference>
<gene>
    <name evidence="3" type="ORF">EAH86_04665</name>
</gene>
<dbReference type="InterPro" id="IPR036812">
    <property type="entry name" value="NAD(P)_OxRdtase_dom_sf"/>
</dbReference>
<evidence type="ECO:0000259" key="2">
    <source>
        <dbReference type="Pfam" id="PF00248"/>
    </source>
</evidence>
<name>A0A502D6L7_9MICO</name>
<dbReference type="OrthoDB" id="9768793at2"/>
<dbReference type="FunFam" id="3.20.20.100:FF:000004">
    <property type="entry name" value="Oxidoreductase, aldo/keto reductase"/>
    <property type="match status" value="1"/>
</dbReference>
<dbReference type="Proteomes" id="UP000317722">
    <property type="component" value="Unassembled WGS sequence"/>
</dbReference>
<dbReference type="GO" id="GO:0005829">
    <property type="term" value="C:cytosol"/>
    <property type="evidence" value="ECO:0007669"/>
    <property type="project" value="TreeGrafter"/>
</dbReference>
<evidence type="ECO:0000313" key="3">
    <source>
        <dbReference type="EMBL" id="TPG19726.1"/>
    </source>
</evidence>
<organism evidence="3 4">
    <name type="scientific">Pedococcus bigeumensis</name>
    <dbReference type="NCBI Taxonomy" id="433644"/>
    <lineage>
        <taxon>Bacteria</taxon>
        <taxon>Bacillati</taxon>
        <taxon>Actinomycetota</taxon>
        <taxon>Actinomycetes</taxon>
        <taxon>Micrococcales</taxon>
        <taxon>Intrasporangiaceae</taxon>
        <taxon>Pedococcus</taxon>
    </lineage>
</organism>
<dbReference type="InterPro" id="IPR050523">
    <property type="entry name" value="AKR_Detox_Biosynth"/>
</dbReference>
<protein>
    <submittedName>
        <fullName evidence="3">Aldo/keto reductase</fullName>
    </submittedName>
</protein>
<dbReference type="PROSITE" id="PS51257">
    <property type="entry name" value="PROKAR_LIPOPROTEIN"/>
    <property type="match status" value="1"/>
</dbReference>
<proteinExistence type="predicted"/>
<keyword evidence="1" id="KW-0560">Oxidoreductase</keyword>
<accession>A0A502D6L7</accession>
<dbReference type="GO" id="GO:0016491">
    <property type="term" value="F:oxidoreductase activity"/>
    <property type="evidence" value="ECO:0007669"/>
    <property type="project" value="UniProtKB-KW"/>
</dbReference>
<dbReference type="EMBL" id="RCZM01000001">
    <property type="protein sequence ID" value="TPG19726.1"/>
    <property type="molecule type" value="Genomic_DNA"/>
</dbReference>
<evidence type="ECO:0000256" key="1">
    <source>
        <dbReference type="ARBA" id="ARBA00023002"/>
    </source>
</evidence>
<sequence>MDYRPLGSSGLMVSAVGIGCNAFGRRVDQDGVVSILTAARDNGVTLLDTADIYGGEPGQSETMLGDALQGQRDEFVLATKFGMDMQGANGDDFGALGSRRYVRRAVEASLRRLQTDHIDLYQLHRPDPLTPIEETLEALTDLVREGKVLYIGCSNFDGWQVADASWTSSTAGLASFVSVQNEYSLLDRSVEDEVAPACERFGLGILPFFPLAKGLLTGKYQRGAAAPQGSRAALEADRAGWLAEADWDRVEALQSFATQRDVDLLDVAIGGLAAQPAVTSVIAGATTAEQVTRNARAAGWQPTAADLADLDEI</sequence>
<feature type="domain" description="NADP-dependent oxidoreductase" evidence="2">
    <location>
        <begin position="16"/>
        <end position="313"/>
    </location>
</feature>